<dbReference type="PANTHER" id="PTHR43102">
    <property type="entry name" value="SLR1143 PROTEIN"/>
    <property type="match status" value="1"/>
</dbReference>
<dbReference type="Proteomes" id="UP000576082">
    <property type="component" value="Unassembled WGS sequence"/>
</dbReference>
<dbReference type="CDD" id="cd00075">
    <property type="entry name" value="HATPase"/>
    <property type="match status" value="1"/>
</dbReference>
<dbReference type="EC" id="2.7.13.3" evidence="2"/>
<dbReference type="SMART" id="SM00388">
    <property type="entry name" value="HisKA"/>
    <property type="match status" value="1"/>
</dbReference>
<dbReference type="InterPro" id="IPR004358">
    <property type="entry name" value="Sig_transdc_His_kin-like_C"/>
</dbReference>
<dbReference type="Pfam" id="PF01590">
    <property type="entry name" value="GAF"/>
    <property type="match status" value="1"/>
</dbReference>
<dbReference type="AlphaFoldDB" id="A0A7X9XCG9"/>
<dbReference type="CDD" id="cd00082">
    <property type="entry name" value="HisKA"/>
    <property type="match status" value="1"/>
</dbReference>
<keyword evidence="6" id="KW-0808">Transferase</keyword>
<accession>A0A7X9XCG9</accession>
<dbReference type="SMART" id="SM00065">
    <property type="entry name" value="GAF"/>
    <property type="match status" value="1"/>
</dbReference>
<dbReference type="RefSeq" id="WP_169660021.1">
    <property type="nucleotide sequence ID" value="NZ_JABANE010000116.1"/>
</dbReference>
<keyword evidence="3" id="KW-0597">Phosphoprotein</keyword>
<dbReference type="EMBL" id="JABANE010000116">
    <property type="protein sequence ID" value="NME71816.1"/>
    <property type="molecule type" value="Genomic_DNA"/>
</dbReference>
<dbReference type="PANTHER" id="PTHR43102:SF2">
    <property type="entry name" value="GAF DOMAIN-CONTAINING PROTEIN"/>
    <property type="match status" value="1"/>
</dbReference>
<gene>
    <name evidence="6" type="ORF">HHU12_27875</name>
</gene>
<evidence type="ECO:0000259" key="5">
    <source>
        <dbReference type="PROSITE" id="PS50109"/>
    </source>
</evidence>
<dbReference type="InterPro" id="IPR003018">
    <property type="entry name" value="GAF"/>
</dbReference>
<comment type="catalytic activity">
    <reaction evidence="1">
        <text>ATP + protein L-histidine = ADP + protein N-phospho-L-histidine.</text>
        <dbReference type="EC" id="2.7.13.3"/>
    </reaction>
</comment>
<dbReference type="Pfam" id="PF02518">
    <property type="entry name" value="HATPase_c"/>
    <property type="match status" value="1"/>
</dbReference>
<keyword evidence="4" id="KW-0175">Coiled coil</keyword>
<comment type="caution">
    <text evidence="6">The sequence shown here is derived from an EMBL/GenBank/DDBJ whole genome shotgun (WGS) entry which is preliminary data.</text>
</comment>
<protein>
    <recommendedName>
        <fullName evidence="2">histidine kinase</fullName>
        <ecNumber evidence="2">2.7.13.3</ecNumber>
    </recommendedName>
</protein>
<organism evidence="6 7">
    <name type="scientific">Flammeovirga aprica JL-4</name>
    <dbReference type="NCBI Taxonomy" id="694437"/>
    <lineage>
        <taxon>Bacteria</taxon>
        <taxon>Pseudomonadati</taxon>
        <taxon>Bacteroidota</taxon>
        <taxon>Cytophagia</taxon>
        <taxon>Cytophagales</taxon>
        <taxon>Flammeovirgaceae</taxon>
        <taxon>Flammeovirga</taxon>
    </lineage>
</organism>
<evidence type="ECO:0000256" key="2">
    <source>
        <dbReference type="ARBA" id="ARBA00012438"/>
    </source>
</evidence>
<feature type="coiled-coil region" evidence="4">
    <location>
        <begin position="158"/>
        <end position="185"/>
    </location>
</feature>
<proteinExistence type="predicted"/>
<evidence type="ECO:0000313" key="6">
    <source>
        <dbReference type="EMBL" id="NME71816.1"/>
    </source>
</evidence>
<dbReference type="InterPro" id="IPR029016">
    <property type="entry name" value="GAF-like_dom_sf"/>
</dbReference>
<evidence type="ECO:0000313" key="7">
    <source>
        <dbReference type="Proteomes" id="UP000576082"/>
    </source>
</evidence>
<evidence type="ECO:0000256" key="3">
    <source>
        <dbReference type="ARBA" id="ARBA00022553"/>
    </source>
</evidence>
<dbReference type="SMART" id="SM00387">
    <property type="entry name" value="HATPase_c"/>
    <property type="match status" value="1"/>
</dbReference>
<dbReference type="Gene3D" id="3.30.565.10">
    <property type="entry name" value="Histidine kinase-like ATPase, C-terminal domain"/>
    <property type="match status" value="1"/>
</dbReference>
<dbReference type="SUPFAM" id="SSF55781">
    <property type="entry name" value="GAF domain-like"/>
    <property type="match status" value="1"/>
</dbReference>
<evidence type="ECO:0000256" key="1">
    <source>
        <dbReference type="ARBA" id="ARBA00000085"/>
    </source>
</evidence>
<feature type="domain" description="Histidine kinase" evidence="5">
    <location>
        <begin position="188"/>
        <end position="400"/>
    </location>
</feature>
<dbReference type="SUPFAM" id="SSF47384">
    <property type="entry name" value="Homodimeric domain of signal transducing histidine kinase"/>
    <property type="match status" value="1"/>
</dbReference>
<dbReference type="InterPro" id="IPR036097">
    <property type="entry name" value="HisK_dim/P_sf"/>
</dbReference>
<dbReference type="SUPFAM" id="SSF55874">
    <property type="entry name" value="ATPase domain of HSP90 chaperone/DNA topoisomerase II/histidine kinase"/>
    <property type="match status" value="1"/>
</dbReference>
<keyword evidence="7" id="KW-1185">Reference proteome</keyword>
<dbReference type="Pfam" id="PF00512">
    <property type="entry name" value="HisKA"/>
    <property type="match status" value="1"/>
</dbReference>
<dbReference type="InterPro" id="IPR005467">
    <property type="entry name" value="His_kinase_dom"/>
</dbReference>
<dbReference type="GO" id="GO:0000155">
    <property type="term" value="F:phosphorelay sensor kinase activity"/>
    <property type="evidence" value="ECO:0007669"/>
    <property type="project" value="InterPro"/>
</dbReference>
<dbReference type="InterPro" id="IPR036890">
    <property type="entry name" value="HATPase_C_sf"/>
</dbReference>
<dbReference type="PROSITE" id="PS50109">
    <property type="entry name" value="HIS_KIN"/>
    <property type="match status" value="1"/>
</dbReference>
<sequence>MKKPDIPKNEKERVEDLKSYAILDSMMEDDYDNLTKIASEICGTPISLVSLVDDRRQWFKSRHGVNASETPKELAFCAHAINEPDELFIVPDSREDERFYDNPLVVDSPNVVFYAGVPLVSEKGNALGTLCVIDHKPKVLTEGQKQTLASLGNQVMKLMELRKSNMKLEKTLSEMSTKNKELERFAYVAAHDLKSPLCTISGMANLLKDNYSEALDGNAKMVVEHIQKSSDKLKGLIDGILSYSKSSSILNEEKTLFSINDLKEDVAGIFNFDFEIDFVYKSNVTEFNINRTAIDQILINLISNAIKYNDKKVPKIEINISEDESFYHFIVKDNGPGIIEKEQGKIFEIFNTATEQDRFGESGNGIGLATVKNIVSALKGDIHVESDGENGAKFVFCFKK</sequence>
<evidence type="ECO:0000256" key="4">
    <source>
        <dbReference type="SAM" id="Coils"/>
    </source>
</evidence>
<dbReference type="InterPro" id="IPR003594">
    <property type="entry name" value="HATPase_dom"/>
</dbReference>
<dbReference type="Gene3D" id="1.10.287.130">
    <property type="match status" value="1"/>
</dbReference>
<keyword evidence="6" id="KW-0418">Kinase</keyword>
<dbReference type="Gene3D" id="3.30.450.40">
    <property type="match status" value="1"/>
</dbReference>
<dbReference type="InterPro" id="IPR003661">
    <property type="entry name" value="HisK_dim/P_dom"/>
</dbReference>
<dbReference type="PRINTS" id="PR00344">
    <property type="entry name" value="BCTRLSENSOR"/>
</dbReference>
<name>A0A7X9XCG9_9BACT</name>
<reference evidence="6 7" key="1">
    <citation type="submission" date="2020-04" db="EMBL/GenBank/DDBJ databases">
        <title>Flammeovirga sp. SR4, a novel species isolated from seawater.</title>
        <authorList>
            <person name="Wang X."/>
        </authorList>
    </citation>
    <scope>NUCLEOTIDE SEQUENCE [LARGE SCALE GENOMIC DNA]</scope>
    <source>
        <strain evidence="6 7">ATCC 23126</strain>
    </source>
</reference>